<feature type="region of interest" description="Disordered" evidence="1">
    <location>
        <begin position="487"/>
        <end position="519"/>
    </location>
</feature>
<dbReference type="AlphaFoldDB" id="A0A8H4RNL0"/>
<accession>A0A8H4RNL0</accession>
<comment type="caution">
    <text evidence="2">The sequence shown here is derived from an EMBL/GenBank/DDBJ whole genome shotgun (WGS) entry which is preliminary data.</text>
</comment>
<protein>
    <submittedName>
        <fullName evidence="2">Uncharacterized protein</fullName>
    </submittedName>
</protein>
<proteinExistence type="predicted"/>
<name>A0A8H4RNL0_9HELO</name>
<feature type="region of interest" description="Disordered" evidence="1">
    <location>
        <begin position="171"/>
        <end position="193"/>
    </location>
</feature>
<gene>
    <name evidence="2" type="ORF">G7Y89_g4863</name>
</gene>
<keyword evidence="3" id="KW-1185">Reference proteome</keyword>
<evidence type="ECO:0000313" key="3">
    <source>
        <dbReference type="Proteomes" id="UP000566819"/>
    </source>
</evidence>
<evidence type="ECO:0000256" key="1">
    <source>
        <dbReference type="SAM" id="MobiDB-lite"/>
    </source>
</evidence>
<organism evidence="2 3">
    <name type="scientific">Cudoniella acicularis</name>
    <dbReference type="NCBI Taxonomy" id="354080"/>
    <lineage>
        <taxon>Eukaryota</taxon>
        <taxon>Fungi</taxon>
        <taxon>Dikarya</taxon>
        <taxon>Ascomycota</taxon>
        <taxon>Pezizomycotina</taxon>
        <taxon>Leotiomycetes</taxon>
        <taxon>Helotiales</taxon>
        <taxon>Tricladiaceae</taxon>
        <taxon>Cudoniella</taxon>
    </lineage>
</organism>
<dbReference type="Proteomes" id="UP000566819">
    <property type="component" value="Unassembled WGS sequence"/>
</dbReference>
<sequence length="572" mass="63472">MASSVAVAVDDECRVDVRKESERRTREEWVAGLGIHDYHGHNLLPNCAVVAHKPGSPLVSGLSNRGPGTPARLFSVRTGGGWQWPQSCKWARAASVGAGFDSEWPSSVGGCTVAPVRDGGRHSSKAWQGISADMAFPDLGPPVLAGKTSIERPRLQQCRAEAFSDQCPVLRARSRPRERKERETPSEPSPLSGIYFYKHEPDLRDPMNLIKVPKVAQLLEIAFLSSHQTPRSQRSIIRQQVALQSYWPDFSTVQPNRDESWELPVNPAETEAGELETENFDLLVGLQYRDRTNDRRQKTVQCAAGKPLTGRIILPLELKRCWLSLWTDYWSTQHVVSSIHHVGGGISTLAVKALKMMLGSPDSVHKYIFHGVQWTREDNYTRGSHYSPGLLETPAVSVLLECRAWATTKYYEELLRTKDPGAVTNSSPSPSELELKHNAFQQRLRLVAARLLLGRLEHAVRGADFPASRNNKLLPAGCLGLRASAGQDLEDHPKSARPFATPTNQIKRDRHKKPANGDAHRNSILVVRIAPVWAHNIVQVDHLCRKTVSVLHDTITGLLGATTPRIATQYVS</sequence>
<evidence type="ECO:0000313" key="2">
    <source>
        <dbReference type="EMBL" id="KAF4633257.1"/>
    </source>
</evidence>
<reference evidence="2 3" key="1">
    <citation type="submission" date="2020-03" db="EMBL/GenBank/DDBJ databases">
        <title>Draft Genome Sequence of Cudoniella acicularis.</title>
        <authorList>
            <person name="Buettner E."/>
            <person name="Kellner H."/>
        </authorList>
    </citation>
    <scope>NUCLEOTIDE SEQUENCE [LARGE SCALE GENOMIC DNA]</scope>
    <source>
        <strain evidence="2 3">DSM 108380</strain>
    </source>
</reference>
<dbReference type="EMBL" id="JAAMPI010000275">
    <property type="protein sequence ID" value="KAF4633257.1"/>
    <property type="molecule type" value="Genomic_DNA"/>
</dbReference>